<dbReference type="PANTHER" id="PTHR24388">
    <property type="entry name" value="ZINC FINGER PROTEIN"/>
    <property type="match status" value="1"/>
</dbReference>
<keyword evidence="2" id="KW-0479">Metal-binding</keyword>
<evidence type="ECO:0000256" key="1">
    <source>
        <dbReference type="ARBA" id="ARBA00004123"/>
    </source>
</evidence>
<dbReference type="OrthoDB" id="6284678at2759"/>
<dbReference type="Proteomes" id="UP000728185">
    <property type="component" value="Unassembled WGS sequence"/>
</dbReference>
<dbReference type="GO" id="GO:0000978">
    <property type="term" value="F:RNA polymerase II cis-regulatory region sequence-specific DNA binding"/>
    <property type="evidence" value="ECO:0007669"/>
    <property type="project" value="TreeGrafter"/>
</dbReference>
<dbReference type="FunFam" id="3.30.160.60:FF:000557">
    <property type="entry name" value="zinc finger and SCAN domain-containing protein 29"/>
    <property type="match status" value="1"/>
</dbReference>
<evidence type="ECO:0000256" key="2">
    <source>
        <dbReference type="ARBA" id="ARBA00022723"/>
    </source>
</evidence>
<dbReference type="AlphaFoldDB" id="A0A8E0VKM2"/>
<gene>
    <name evidence="12" type="ORF">FBUS_05880</name>
</gene>
<sequence>MSSLLFWSSTPKSSSNIRRNEQTEADTVPPLTTSSGGNCLQAVTTELTIPPTIDWSVHVLDEWMRWTGLEQLPICDKQASSRSFYDSGYSSADNPTSSDRLRHNTIDFSIDSLLSEGNKRVHVRSQSKCDDEVDDGPVDLTVPKSGWSSESQQNGSYRLPMDSFGSLVLLTNNNSVVSLACKFCGKQYSSRSSVRLHEATHTLPYSCSDCGKRFSRPWLRDIHRRTHTGEKPYACHICARRFADRSNMRAHQRVHEVRNQLPRI</sequence>
<evidence type="ECO:0000313" key="13">
    <source>
        <dbReference type="Proteomes" id="UP000728185"/>
    </source>
</evidence>
<dbReference type="GO" id="GO:0008270">
    <property type="term" value="F:zinc ion binding"/>
    <property type="evidence" value="ECO:0007669"/>
    <property type="project" value="UniProtKB-KW"/>
</dbReference>
<evidence type="ECO:0000256" key="4">
    <source>
        <dbReference type="ARBA" id="ARBA00022771"/>
    </source>
</evidence>
<comment type="subcellular location">
    <subcellularLocation>
        <location evidence="1">Nucleus</location>
    </subcellularLocation>
</comment>
<dbReference type="InterPro" id="IPR050527">
    <property type="entry name" value="Snail/Krueppel_Znf"/>
</dbReference>
<evidence type="ECO:0000256" key="10">
    <source>
        <dbReference type="SAM" id="MobiDB-lite"/>
    </source>
</evidence>
<reference evidence="12" key="1">
    <citation type="submission" date="2019-05" db="EMBL/GenBank/DDBJ databases">
        <title>Annotation for the trematode Fasciolopsis buski.</title>
        <authorList>
            <person name="Choi Y.-J."/>
        </authorList>
    </citation>
    <scope>NUCLEOTIDE SEQUENCE</scope>
    <source>
        <strain evidence="12">HT</strain>
        <tissue evidence="12">Whole worm</tissue>
    </source>
</reference>
<dbReference type="FunFam" id="3.30.160.60:FF:000060">
    <property type="entry name" value="zinc finger protein 436"/>
    <property type="match status" value="1"/>
</dbReference>
<dbReference type="PROSITE" id="PS50157">
    <property type="entry name" value="ZINC_FINGER_C2H2_2"/>
    <property type="match status" value="3"/>
</dbReference>
<evidence type="ECO:0000256" key="8">
    <source>
        <dbReference type="ARBA" id="ARBA00023242"/>
    </source>
</evidence>
<dbReference type="InterPro" id="IPR036236">
    <property type="entry name" value="Znf_C2H2_sf"/>
</dbReference>
<keyword evidence="8" id="KW-0539">Nucleus</keyword>
<proteinExistence type="predicted"/>
<comment type="caution">
    <text evidence="12">The sequence shown here is derived from an EMBL/GenBank/DDBJ whole genome shotgun (WGS) entry which is preliminary data.</text>
</comment>
<keyword evidence="3" id="KW-0677">Repeat</keyword>
<feature type="domain" description="C2H2-type" evidence="11">
    <location>
        <begin position="205"/>
        <end position="232"/>
    </location>
</feature>
<dbReference type="PROSITE" id="PS00028">
    <property type="entry name" value="ZINC_FINGER_C2H2_1"/>
    <property type="match status" value="3"/>
</dbReference>
<evidence type="ECO:0000256" key="9">
    <source>
        <dbReference type="PROSITE-ProRule" id="PRU00042"/>
    </source>
</evidence>
<dbReference type="InterPro" id="IPR013087">
    <property type="entry name" value="Znf_C2H2_type"/>
</dbReference>
<dbReference type="SUPFAM" id="SSF57667">
    <property type="entry name" value="beta-beta-alpha zinc fingers"/>
    <property type="match status" value="2"/>
</dbReference>
<evidence type="ECO:0000259" key="11">
    <source>
        <dbReference type="PROSITE" id="PS50157"/>
    </source>
</evidence>
<feature type="domain" description="C2H2-type" evidence="11">
    <location>
        <begin position="179"/>
        <end position="206"/>
    </location>
</feature>
<evidence type="ECO:0000256" key="5">
    <source>
        <dbReference type="ARBA" id="ARBA00022833"/>
    </source>
</evidence>
<feature type="region of interest" description="Disordered" evidence="10">
    <location>
        <begin position="1"/>
        <end position="37"/>
    </location>
</feature>
<dbReference type="EMBL" id="LUCM01001499">
    <property type="protein sequence ID" value="KAA0198791.1"/>
    <property type="molecule type" value="Genomic_DNA"/>
</dbReference>
<evidence type="ECO:0000256" key="6">
    <source>
        <dbReference type="ARBA" id="ARBA00023015"/>
    </source>
</evidence>
<dbReference type="SMART" id="SM00355">
    <property type="entry name" value="ZnF_C2H2"/>
    <property type="match status" value="3"/>
</dbReference>
<dbReference type="PANTHER" id="PTHR24388:SF54">
    <property type="entry name" value="PROTEIN ESCARGOT"/>
    <property type="match status" value="1"/>
</dbReference>
<keyword evidence="6" id="KW-0805">Transcription regulation</keyword>
<keyword evidence="13" id="KW-1185">Reference proteome</keyword>
<organism evidence="12 13">
    <name type="scientific">Fasciolopsis buskii</name>
    <dbReference type="NCBI Taxonomy" id="27845"/>
    <lineage>
        <taxon>Eukaryota</taxon>
        <taxon>Metazoa</taxon>
        <taxon>Spiralia</taxon>
        <taxon>Lophotrochozoa</taxon>
        <taxon>Platyhelminthes</taxon>
        <taxon>Trematoda</taxon>
        <taxon>Digenea</taxon>
        <taxon>Plagiorchiida</taxon>
        <taxon>Echinostomata</taxon>
        <taxon>Echinostomatoidea</taxon>
        <taxon>Fasciolidae</taxon>
        <taxon>Fasciolopsis</taxon>
    </lineage>
</organism>
<evidence type="ECO:0000256" key="3">
    <source>
        <dbReference type="ARBA" id="ARBA00022737"/>
    </source>
</evidence>
<name>A0A8E0VKM2_9TREM</name>
<feature type="compositionally biased region" description="Polar residues" evidence="10">
    <location>
        <begin position="1"/>
        <end position="17"/>
    </location>
</feature>
<dbReference type="Pfam" id="PF00096">
    <property type="entry name" value="zf-C2H2"/>
    <property type="match status" value="3"/>
</dbReference>
<feature type="domain" description="C2H2-type" evidence="11">
    <location>
        <begin position="233"/>
        <end position="260"/>
    </location>
</feature>
<dbReference type="GO" id="GO:0005634">
    <property type="term" value="C:nucleus"/>
    <property type="evidence" value="ECO:0007669"/>
    <property type="project" value="UniProtKB-SubCell"/>
</dbReference>
<keyword evidence="7" id="KW-0804">Transcription</keyword>
<dbReference type="Gene3D" id="3.30.160.60">
    <property type="entry name" value="Classic Zinc Finger"/>
    <property type="match status" value="2"/>
</dbReference>
<accession>A0A8E0VKM2</accession>
<evidence type="ECO:0000313" key="12">
    <source>
        <dbReference type="EMBL" id="KAA0198791.1"/>
    </source>
</evidence>
<evidence type="ECO:0000256" key="7">
    <source>
        <dbReference type="ARBA" id="ARBA00023163"/>
    </source>
</evidence>
<keyword evidence="5" id="KW-0862">Zinc</keyword>
<protein>
    <submittedName>
        <fullName evidence="12">Protein escargot</fullName>
    </submittedName>
</protein>
<dbReference type="GO" id="GO:0000981">
    <property type="term" value="F:DNA-binding transcription factor activity, RNA polymerase II-specific"/>
    <property type="evidence" value="ECO:0007669"/>
    <property type="project" value="TreeGrafter"/>
</dbReference>
<keyword evidence="4 9" id="KW-0863">Zinc-finger</keyword>